<evidence type="ECO:0000256" key="4">
    <source>
        <dbReference type="ARBA" id="ARBA00022989"/>
    </source>
</evidence>
<dbReference type="InterPro" id="IPR002035">
    <property type="entry name" value="VWF_A"/>
</dbReference>
<feature type="domain" description="VWFA" evidence="8">
    <location>
        <begin position="40"/>
        <end position="220"/>
    </location>
</feature>
<keyword evidence="5 6" id="KW-0472">Membrane</keyword>
<evidence type="ECO:0000313" key="10">
    <source>
        <dbReference type="Proteomes" id="UP001146793"/>
    </source>
</evidence>
<comment type="subcellular location">
    <subcellularLocation>
        <location evidence="1">Membrane</location>
        <topology evidence="1">Single-pass membrane protein</topology>
    </subcellularLocation>
</comment>
<dbReference type="PRINTS" id="PR00453">
    <property type="entry name" value="VWFADOMAIN"/>
</dbReference>
<comment type="caution">
    <text evidence="9">The sequence shown here is derived from an EMBL/GenBank/DDBJ whole genome shotgun (WGS) entry which is preliminary data.</text>
</comment>
<accession>A0AAV7Y742</accession>
<sequence length="386" mass="42956">MKRSIKFSLLLLVLLFSFTIADDTEEKEETTSVYCETPVDIMLVLDHSGSILDSQWDKISDFVDELMNKFKVDYLGAHMGITQFATQAETTMCLTGSRCAIDMGMEEKPDIGFTTNMKEALEVGQQEIEDNGRTGETNHHIIILLTDGHDNVNTGSELMEAANKIKKAGTSIYCIGVQNEDTDKDQMMATLNAISTDPTEDYVEYVEKGFDGLKTTLGKIVDSECSEIVRTKCSSALILLTLLVLFHLYHLIAIYKEKPLAKNVATYSHYTLILFIFLIFCFACALANSDSGKLEKSLCTAMIVFLSFSIVAVAVVTFFLWKNRKQNVEKTLGISKAGLSTLEHGGQTPSGMNAFRTEETKTNVGYSELKEHLDGQFMYGDENEDV</sequence>
<feature type="transmembrane region" description="Helical" evidence="6">
    <location>
        <begin position="267"/>
        <end position="288"/>
    </location>
</feature>
<dbReference type="InterPro" id="IPR036465">
    <property type="entry name" value="vWFA_dom_sf"/>
</dbReference>
<dbReference type="Pfam" id="PF00092">
    <property type="entry name" value="VWA"/>
    <property type="match status" value="1"/>
</dbReference>
<dbReference type="PANTHER" id="PTHR16059">
    <property type="entry name" value="ANTHRAX TOXIN RECEPTOR"/>
    <property type="match status" value="1"/>
</dbReference>
<feature type="chain" id="PRO_5043877220" evidence="7">
    <location>
        <begin position="22"/>
        <end position="386"/>
    </location>
</feature>
<feature type="transmembrane region" description="Helical" evidence="6">
    <location>
        <begin position="236"/>
        <end position="255"/>
    </location>
</feature>
<gene>
    <name evidence="9" type="ORF">M0812_27247</name>
</gene>
<evidence type="ECO:0000256" key="1">
    <source>
        <dbReference type="ARBA" id="ARBA00004167"/>
    </source>
</evidence>
<dbReference type="GO" id="GO:0009986">
    <property type="term" value="C:cell surface"/>
    <property type="evidence" value="ECO:0007669"/>
    <property type="project" value="TreeGrafter"/>
</dbReference>
<protein>
    <submittedName>
        <fullName evidence="9">Anthrax toxin receptor</fullName>
    </submittedName>
</protein>
<keyword evidence="4 6" id="KW-1133">Transmembrane helix</keyword>
<evidence type="ECO:0000256" key="7">
    <source>
        <dbReference type="SAM" id="SignalP"/>
    </source>
</evidence>
<evidence type="ECO:0000256" key="6">
    <source>
        <dbReference type="SAM" id="Phobius"/>
    </source>
</evidence>
<evidence type="ECO:0000256" key="2">
    <source>
        <dbReference type="ARBA" id="ARBA00022692"/>
    </source>
</evidence>
<evidence type="ECO:0000256" key="5">
    <source>
        <dbReference type="ARBA" id="ARBA00023136"/>
    </source>
</evidence>
<dbReference type="SMART" id="SM00327">
    <property type="entry name" value="VWA"/>
    <property type="match status" value="1"/>
</dbReference>
<keyword evidence="3 7" id="KW-0732">Signal</keyword>
<evidence type="ECO:0000256" key="3">
    <source>
        <dbReference type="ARBA" id="ARBA00022729"/>
    </source>
</evidence>
<dbReference type="PROSITE" id="PS50234">
    <property type="entry name" value="VWFA"/>
    <property type="match status" value="1"/>
</dbReference>
<dbReference type="Gene3D" id="3.40.50.410">
    <property type="entry name" value="von Willebrand factor, type A domain"/>
    <property type="match status" value="1"/>
</dbReference>
<dbReference type="GO" id="GO:0005886">
    <property type="term" value="C:plasma membrane"/>
    <property type="evidence" value="ECO:0007669"/>
    <property type="project" value="TreeGrafter"/>
</dbReference>
<feature type="signal peptide" evidence="7">
    <location>
        <begin position="1"/>
        <end position="21"/>
    </location>
</feature>
<organism evidence="9 10">
    <name type="scientific">Anaeramoeba flamelloides</name>
    <dbReference type="NCBI Taxonomy" id="1746091"/>
    <lineage>
        <taxon>Eukaryota</taxon>
        <taxon>Metamonada</taxon>
        <taxon>Anaeramoebidae</taxon>
        <taxon>Anaeramoeba</taxon>
    </lineage>
</organism>
<dbReference type="GO" id="GO:0004888">
    <property type="term" value="F:transmembrane signaling receptor activity"/>
    <property type="evidence" value="ECO:0007669"/>
    <property type="project" value="TreeGrafter"/>
</dbReference>
<reference evidence="9" key="1">
    <citation type="submission" date="2022-08" db="EMBL/GenBank/DDBJ databases">
        <title>Novel sulphate-reducing endosymbionts in the free-living metamonad Anaeramoeba.</title>
        <authorList>
            <person name="Jerlstrom-Hultqvist J."/>
            <person name="Cepicka I."/>
            <person name="Gallot-Lavallee L."/>
            <person name="Salas-Leiva D."/>
            <person name="Curtis B.A."/>
            <person name="Zahonova K."/>
            <person name="Pipaliya S."/>
            <person name="Dacks J."/>
            <person name="Roger A.J."/>
        </authorList>
    </citation>
    <scope>NUCLEOTIDE SEQUENCE</scope>
    <source>
        <strain evidence="9">Busselton2</strain>
    </source>
</reference>
<evidence type="ECO:0000313" key="9">
    <source>
        <dbReference type="EMBL" id="KAJ3424821.1"/>
    </source>
</evidence>
<feature type="transmembrane region" description="Helical" evidence="6">
    <location>
        <begin position="300"/>
        <end position="321"/>
    </location>
</feature>
<evidence type="ECO:0000259" key="8">
    <source>
        <dbReference type="PROSITE" id="PS50234"/>
    </source>
</evidence>
<keyword evidence="2 6" id="KW-0812">Transmembrane</keyword>
<dbReference type="PANTHER" id="PTHR16059:SF25">
    <property type="entry name" value="LYSOZYME"/>
    <property type="match status" value="1"/>
</dbReference>
<dbReference type="SUPFAM" id="SSF53300">
    <property type="entry name" value="vWA-like"/>
    <property type="match status" value="1"/>
</dbReference>
<keyword evidence="9" id="KW-0675">Receptor</keyword>
<dbReference type="EMBL" id="JANTQA010000070">
    <property type="protein sequence ID" value="KAJ3424821.1"/>
    <property type="molecule type" value="Genomic_DNA"/>
</dbReference>
<proteinExistence type="predicted"/>
<dbReference type="AlphaFoldDB" id="A0AAV7Y742"/>
<name>A0AAV7Y742_9EUKA</name>
<dbReference type="Proteomes" id="UP001146793">
    <property type="component" value="Unassembled WGS sequence"/>
</dbReference>